<protein>
    <submittedName>
        <fullName evidence="2">Class I SAM-dependent methyltransferase</fullName>
        <ecNumber evidence="2">2.1.1.-</ecNumber>
    </submittedName>
</protein>
<dbReference type="Proteomes" id="UP001595764">
    <property type="component" value="Unassembled WGS sequence"/>
</dbReference>
<accession>A0ABV7QPH5</accession>
<dbReference type="RefSeq" id="WP_377873767.1">
    <property type="nucleotide sequence ID" value="NZ_JBHMAY010000059.1"/>
</dbReference>
<keyword evidence="3" id="KW-1185">Reference proteome</keyword>
<feature type="domain" description="Methyltransferase" evidence="1">
    <location>
        <begin position="42"/>
        <end position="140"/>
    </location>
</feature>
<dbReference type="Gene3D" id="3.40.50.150">
    <property type="entry name" value="Vaccinia Virus protein VP39"/>
    <property type="match status" value="1"/>
</dbReference>
<comment type="caution">
    <text evidence="2">The sequence shown here is derived from an EMBL/GenBank/DDBJ whole genome shotgun (WGS) entry which is preliminary data.</text>
</comment>
<keyword evidence="2" id="KW-0489">Methyltransferase</keyword>
<evidence type="ECO:0000259" key="1">
    <source>
        <dbReference type="Pfam" id="PF13649"/>
    </source>
</evidence>
<gene>
    <name evidence="2" type="ORF">ACFORO_28125</name>
</gene>
<sequence length="275" mass="30258">MTGYAALAEVYEWLISDAKLAPAEFAASFDNVLSLLPSNAHVLDCSCGTGQLAVGLARRGIQVVATDASDAMVRRTAELAEELGASVQAVRADWEELPDHFDDATFDMVFCVGNSLHHAVGARGRVAALESMSRVLRRGGRLVLTSRTWELVRAKGSRLDISDRLVRRNGRDAVVVYRWEIAPHWEDEHHIEIAVAQVDAAGSVLVRSELLSCWPYRYDELEVELHRVGLRREMNTFNPEAENYLVVASKLQTTGSQSLARPRGCSQEACALPSA</sequence>
<dbReference type="Pfam" id="PF13649">
    <property type="entry name" value="Methyltransf_25"/>
    <property type="match status" value="1"/>
</dbReference>
<dbReference type="SUPFAM" id="SSF53335">
    <property type="entry name" value="S-adenosyl-L-methionine-dependent methyltransferases"/>
    <property type="match status" value="1"/>
</dbReference>
<evidence type="ECO:0000313" key="3">
    <source>
        <dbReference type="Proteomes" id="UP001595764"/>
    </source>
</evidence>
<dbReference type="CDD" id="cd02440">
    <property type="entry name" value="AdoMet_MTases"/>
    <property type="match status" value="1"/>
</dbReference>
<dbReference type="GO" id="GO:0008168">
    <property type="term" value="F:methyltransferase activity"/>
    <property type="evidence" value="ECO:0007669"/>
    <property type="project" value="UniProtKB-KW"/>
</dbReference>
<dbReference type="EMBL" id="JBHRWI010000033">
    <property type="protein sequence ID" value="MFC3514064.1"/>
    <property type="molecule type" value="Genomic_DNA"/>
</dbReference>
<keyword evidence="2" id="KW-0808">Transferase</keyword>
<dbReference type="PANTHER" id="PTHR43591">
    <property type="entry name" value="METHYLTRANSFERASE"/>
    <property type="match status" value="1"/>
</dbReference>
<organism evidence="2 3">
    <name type="scientific">Amycolatopsis halotolerans</name>
    <dbReference type="NCBI Taxonomy" id="330083"/>
    <lineage>
        <taxon>Bacteria</taxon>
        <taxon>Bacillati</taxon>
        <taxon>Actinomycetota</taxon>
        <taxon>Actinomycetes</taxon>
        <taxon>Pseudonocardiales</taxon>
        <taxon>Pseudonocardiaceae</taxon>
        <taxon>Amycolatopsis</taxon>
    </lineage>
</organism>
<dbReference type="InterPro" id="IPR029063">
    <property type="entry name" value="SAM-dependent_MTases_sf"/>
</dbReference>
<proteinExistence type="predicted"/>
<name>A0ABV7QPH5_9PSEU</name>
<evidence type="ECO:0000313" key="2">
    <source>
        <dbReference type="EMBL" id="MFC3514064.1"/>
    </source>
</evidence>
<dbReference type="GO" id="GO:0032259">
    <property type="term" value="P:methylation"/>
    <property type="evidence" value="ECO:0007669"/>
    <property type="project" value="UniProtKB-KW"/>
</dbReference>
<reference evidence="3" key="1">
    <citation type="journal article" date="2019" name="Int. J. Syst. Evol. Microbiol.">
        <title>The Global Catalogue of Microorganisms (GCM) 10K type strain sequencing project: providing services to taxonomists for standard genome sequencing and annotation.</title>
        <authorList>
            <consortium name="The Broad Institute Genomics Platform"/>
            <consortium name="The Broad Institute Genome Sequencing Center for Infectious Disease"/>
            <person name="Wu L."/>
            <person name="Ma J."/>
        </authorList>
    </citation>
    <scope>NUCLEOTIDE SEQUENCE [LARGE SCALE GENOMIC DNA]</scope>
    <source>
        <strain evidence="3">CGMCC 4.7682</strain>
    </source>
</reference>
<dbReference type="InterPro" id="IPR041698">
    <property type="entry name" value="Methyltransf_25"/>
</dbReference>
<dbReference type="EC" id="2.1.1.-" evidence="2"/>